<dbReference type="RefSeq" id="WP_059473289.1">
    <property type="nucleotide sequence ID" value="NZ_CP013386.1"/>
</dbReference>
<protein>
    <recommendedName>
        <fullName evidence="4">Lipoprotein</fullName>
    </recommendedName>
</protein>
<name>A0A1B4FEY9_9BURK</name>
<sequence length="147" mass="15418">MNDSLRLIIRLLIPIATLASASPALADAQVLDAALDCSSTGHAFVAPLVASGAIRSQPMHVEANSMNAFRTNRSLTAYGFPVYVVLGYQANDPIFTHGDGEPIGDWAYGVVVRGSKSAVEAKVREAGSQAVVKNAFPFLTAIVCTSP</sequence>
<dbReference type="Proteomes" id="UP000062519">
    <property type="component" value="Chromosome 1"/>
</dbReference>
<feature type="chain" id="PRO_5015340428" description="Lipoprotein" evidence="1">
    <location>
        <begin position="27"/>
        <end position="147"/>
    </location>
</feature>
<gene>
    <name evidence="2" type="ORF">WS70_10880</name>
</gene>
<keyword evidence="3" id="KW-1185">Reference proteome</keyword>
<dbReference type="KEGG" id="buu:WS70_10880"/>
<dbReference type="EMBL" id="CP013386">
    <property type="protein sequence ID" value="AOJ02266.1"/>
    <property type="molecule type" value="Genomic_DNA"/>
</dbReference>
<evidence type="ECO:0000256" key="1">
    <source>
        <dbReference type="SAM" id="SignalP"/>
    </source>
</evidence>
<evidence type="ECO:0000313" key="2">
    <source>
        <dbReference type="EMBL" id="AOJ02266.1"/>
    </source>
</evidence>
<reference evidence="2 3" key="1">
    <citation type="submission" date="2015-12" db="EMBL/GenBank/DDBJ databases">
        <title>Diversity of Burkholderia near neighbor genomes.</title>
        <authorList>
            <person name="Sahl J."/>
            <person name="Wagner D."/>
            <person name="Keim P."/>
        </authorList>
    </citation>
    <scope>NUCLEOTIDE SEQUENCE [LARGE SCALE GENOMIC DNA]</scope>
    <source>
        <strain evidence="2 3">BDU6</strain>
    </source>
</reference>
<proteinExistence type="predicted"/>
<organism evidence="2 3">
    <name type="scientific">Burkholderia mayonis</name>
    <dbReference type="NCBI Taxonomy" id="1385591"/>
    <lineage>
        <taxon>Bacteria</taxon>
        <taxon>Pseudomonadati</taxon>
        <taxon>Pseudomonadota</taxon>
        <taxon>Betaproteobacteria</taxon>
        <taxon>Burkholderiales</taxon>
        <taxon>Burkholderiaceae</taxon>
        <taxon>Burkholderia</taxon>
        <taxon>pseudomallei group</taxon>
    </lineage>
</organism>
<evidence type="ECO:0008006" key="4">
    <source>
        <dbReference type="Google" id="ProtNLM"/>
    </source>
</evidence>
<feature type="signal peptide" evidence="1">
    <location>
        <begin position="1"/>
        <end position="26"/>
    </location>
</feature>
<accession>A0A1B4FEY9</accession>
<keyword evidence="1" id="KW-0732">Signal</keyword>
<evidence type="ECO:0000313" key="3">
    <source>
        <dbReference type="Proteomes" id="UP000062519"/>
    </source>
</evidence>
<dbReference type="AlphaFoldDB" id="A0A1B4FEY9"/>